<feature type="domain" description="Pectinesterase inhibitor" evidence="13">
    <location>
        <begin position="29"/>
        <end position="184"/>
    </location>
</feature>
<dbReference type="PANTHER" id="PTHR31707">
    <property type="entry name" value="PECTINESTERASE"/>
    <property type="match status" value="1"/>
</dbReference>
<feature type="active site" evidence="11">
    <location>
        <position position="377"/>
    </location>
</feature>
<keyword evidence="7 12" id="KW-0378">Hydrolase</keyword>
<dbReference type="PROSITE" id="PS00503">
    <property type="entry name" value="PECTINESTERASE_2"/>
    <property type="match status" value="1"/>
</dbReference>
<dbReference type="InterPro" id="IPR000070">
    <property type="entry name" value="Pectinesterase_cat"/>
</dbReference>
<evidence type="ECO:0000313" key="15">
    <source>
        <dbReference type="Proteomes" id="UP001291926"/>
    </source>
</evidence>
<dbReference type="InterPro" id="IPR035513">
    <property type="entry name" value="Invertase/methylesterase_inhib"/>
</dbReference>
<keyword evidence="15" id="KW-1185">Reference proteome</keyword>
<dbReference type="Pfam" id="PF04043">
    <property type="entry name" value="PMEI"/>
    <property type="match status" value="1"/>
</dbReference>
<evidence type="ECO:0000256" key="7">
    <source>
        <dbReference type="ARBA" id="ARBA00022801"/>
    </source>
</evidence>
<reference evidence="14 15" key="1">
    <citation type="journal article" date="2023" name="bioRxiv">
        <title>Genome report: Whole genome sequence and annotation of Penstemon davidsonii.</title>
        <authorList>
            <person name="Ostevik K.L."/>
            <person name="Alabady M."/>
            <person name="Zhang M."/>
            <person name="Rausher M.D."/>
        </authorList>
    </citation>
    <scope>NUCLEOTIDE SEQUENCE [LARGE SCALE GENOMIC DNA]</scope>
    <source>
        <strain evidence="14">DNT005</strain>
        <tissue evidence="14">Whole leaf</tissue>
    </source>
</reference>
<feature type="signal peptide" evidence="12">
    <location>
        <begin position="1"/>
        <end position="27"/>
    </location>
</feature>
<organism evidence="14 15">
    <name type="scientific">Penstemon davidsonii</name>
    <dbReference type="NCBI Taxonomy" id="160366"/>
    <lineage>
        <taxon>Eukaryota</taxon>
        <taxon>Viridiplantae</taxon>
        <taxon>Streptophyta</taxon>
        <taxon>Embryophyta</taxon>
        <taxon>Tracheophyta</taxon>
        <taxon>Spermatophyta</taxon>
        <taxon>Magnoliopsida</taxon>
        <taxon>eudicotyledons</taxon>
        <taxon>Gunneridae</taxon>
        <taxon>Pentapetalae</taxon>
        <taxon>asterids</taxon>
        <taxon>lamiids</taxon>
        <taxon>Lamiales</taxon>
        <taxon>Plantaginaceae</taxon>
        <taxon>Cheloneae</taxon>
        <taxon>Penstemon</taxon>
    </lineage>
</organism>
<dbReference type="SMART" id="SM00856">
    <property type="entry name" value="PMEI"/>
    <property type="match status" value="1"/>
</dbReference>
<dbReference type="InterPro" id="IPR006501">
    <property type="entry name" value="Pectinesterase_inhib_dom"/>
</dbReference>
<dbReference type="EMBL" id="JAYDYQ010002534">
    <property type="protein sequence ID" value="KAK4484086.1"/>
    <property type="molecule type" value="Genomic_DNA"/>
</dbReference>
<dbReference type="EC" id="3.1.1.11" evidence="5 12"/>
<dbReference type="InterPro" id="IPR011050">
    <property type="entry name" value="Pectin_lyase_fold/virulence"/>
</dbReference>
<evidence type="ECO:0000256" key="4">
    <source>
        <dbReference type="ARBA" id="ARBA00007786"/>
    </source>
</evidence>
<comment type="subcellular location">
    <subcellularLocation>
        <location evidence="1">Secreted</location>
    </subcellularLocation>
</comment>
<dbReference type="InterPro" id="IPR033131">
    <property type="entry name" value="Pectinesterase_Asp_AS"/>
</dbReference>
<dbReference type="Gene3D" id="1.20.140.40">
    <property type="entry name" value="Invertase/pectin methylesterase inhibitor family protein"/>
    <property type="match status" value="1"/>
</dbReference>
<dbReference type="InterPro" id="IPR012334">
    <property type="entry name" value="Pectin_lyas_fold"/>
</dbReference>
<comment type="pathway">
    <text evidence="2 12">Glycan metabolism; pectin degradation; 2-dehydro-3-deoxy-D-gluconate from pectin: step 1/5.</text>
</comment>
<comment type="caution">
    <text evidence="14">The sequence shown here is derived from an EMBL/GenBank/DDBJ whole genome shotgun (WGS) entry which is preliminary data.</text>
</comment>
<evidence type="ECO:0000256" key="11">
    <source>
        <dbReference type="PROSITE-ProRule" id="PRU10040"/>
    </source>
</evidence>
<evidence type="ECO:0000256" key="3">
    <source>
        <dbReference type="ARBA" id="ARBA00006027"/>
    </source>
</evidence>
<evidence type="ECO:0000256" key="2">
    <source>
        <dbReference type="ARBA" id="ARBA00005184"/>
    </source>
</evidence>
<dbReference type="Proteomes" id="UP001291926">
    <property type="component" value="Unassembled WGS sequence"/>
</dbReference>
<evidence type="ECO:0000313" key="14">
    <source>
        <dbReference type="EMBL" id="KAK4484086.1"/>
    </source>
</evidence>
<evidence type="ECO:0000256" key="8">
    <source>
        <dbReference type="ARBA" id="ARBA00023085"/>
    </source>
</evidence>
<keyword evidence="6" id="KW-0964">Secreted</keyword>
<protein>
    <recommendedName>
        <fullName evidence="5 12">Pectinesterase</fullName>
        <ecNumber evidence="5 12">3.1.1.11</ecNumber>
    </recommendedName>
</protein>
<dbReference type="Pfam" id="PF01095">
    <property type="entry name" value="Pectinesterase"/>
    <property type="match status" value="1"/>
</dbReference>
<evidence type="ECO:0000256" key="12">
    <source>
        <dbReference type="RuleBase" id="RU000589"/>
    </source>
</evidence>
<evidence type="ECO:0000256" key="6">
    <source>
        <dbReference type="ARBA" id="ARBA00022525"/>
    </source>
</evidence>
<comment type="catalytic activity">
    <reaction evidence="10 12">
        <text>[(1-&gt;4)-alpha-D-galacturonosyl methyl ester](n) + n H2O = [(1-&gt;4)-alpha-D-galacturonosyl](n) + n methanol + n H(+)</text>
        <dbReference type="Rhea" id="RHEA:22380"/>
        <dbReference type="Rhea" id="RHEA-COMP:14570"/>
        <dbReference type="Rhea" id="RHEA-COMP:14573"/>
        <dbReference type="ChEBI" id="CHEBI:15377"/>
        <dbReference type="ChEBI" id="CHEBI:15378"/>
        <dbReference type="ChEBI" id="CHEBI:17790"/>
        <dbReference type="ChEBI" id="CHEBI:140522"/>
        <dbReference type="ChEBI" id="CHEBI:140523"/>
        <dbReference type="EC" id="3.1.1.11"/>
    </reaction>
</comment>
<feature type="chain" id="PRO_5045003070" description="Pectinesterase" evidence="12">
    <location>
        <begin position="28"/>
        <end position="536"/>
    </location>
</feature>
<comment type="similarity">
    <text evidence="3">In the N-terminal section; belongs to the PMEI family.</text>
</comment>
<evidence type="ECO:0000256" key="1">
    <source>
        <dbReference type="ARBA" id="ARBA00004613"/>
    </source>
</evidence>
<sequence length="536" mass="60054">MRFLNPLDFIQIVVCFIILNSIRVCHSQSSFTSLKSLCDLTIYTNTCHENFAPIINDSKTTYNSQLLYEYSVQISINEVSRASKNFSENGTFVNTFQSINDKNFNSALESCNVLFSLALHNLNSSLLTSTSYKTRDDLITWLSASNANLQTCLDGYEYAPHEVKELAIKILKKSKELISNSLAIISKIDHDWVKSSSLSKIARDLDPTWLSSRDRKFLEVSKKKIKHDVVVAADGSGNYRTINGALSVVPRNSNTRFVIYVKKGVYHENVKVDVSKWNVLMYGDGMDHTIVSGNLSNADGFSILASATFAVYGKGFIARDMAFQNTAGPSKYQAVALLSTSDQSIFHRCRIDAYQDTLFTQSNRQFYRECKIYGTIDFIFGDSSVVIQMSTILLKRPLHGQSNVITAQAKNNPNSNTGISIHNCVIAPAENLNGVRTFLGRPWKDYSTTIFMQNQLGSLIDPKGWLPWGNSVKAPDTIFYAEYNNKGFGAVTKDRVHWHGLKLNISHLQASKFTVRSFINGFQWLPGTGIPFKSDL</sequence>
<keyword evidence="8 12" id="KW-0063">Aspartyl esterase</keyword>
<name>A0ABR0D5C3_9LAMI</name>
<gene>
    <name evidence="14" type="ORF">RD792_011306</name>
</gene>
<keyword evidence="12" id="KW-0732">Signal</keyword>
<proteinExistence type="inferred from homology"/>
<evidence type="ECO:0000259" key="13">
    <source>
        <dbReference type="SMART" id="SM00856"/>
    </source>
</evidence>
<dbReference type="Gene3D" id="2.160.20.10">
    <property type="entry name" value="Single-stranded right-handed beta-helix, Pectin lyase-like"/>
    <property type="match status" value="1"/>
</dbReference>
<accession>A0ABR0D5C3</accession>
<dbReference type="SUPFAM" id="SSF51126">
    <property type="entry name" value="Pectin lyase-like"/>
    <property type="match status" value="1"/>
</dbReference>
<evidence type="ECO:0000256" key="5">
    <source>
        <dbReference type="ARBA" id="ARBA00013229"/>
    </source>
</evidence>
<dbReference type="SUPFAM" id="SSF101148">
    <property type="entry name" value="Plant invertase/pectin methylesterase inhibitor"/>
    <property type="match status" value="1"/>
</dbReference>
<evidence type="ECO:0000256" key="10">
    <source>
        <dbReference type="ARBA" id="ARBA00047928"/>
    </source>
</evidence>
<evidence type="ECO:0000256" key="9">
    <source>
        <dbReference type="ARBA" id="ARBA00023316"/>
    </source>
</evidence>
<keyword evidence="9" id="KW-0961">Cell wall biogenesis/degradation</keyword>
<comment type="similarity">
    <text evidence="4">In the C-terminal section; belongs to the pectinesterase family.</text>
</comment>
<dbReference type="CDD" id="cd15798">
    <property type="entry name" value="PMEI-like_3"/>
    <property type="match status" value="1"/>
</dbReference>